<feature type="domain" description="ABC transmembrane type-1" evidence="6">
    <location>
        <begin position="59"/>
        <end position="270"/>
    </location>
</feature>
<comment type="caution">
    <text evidence="7">The sequence shown here is derived from an EMBL/GenBank/DDBJ whole genome shotgun (WGS) entry which is preliminary data.</text>
</comment>
<evidence type="ECO:0000256" key="2">
    <source>
        <dbReference type="ARBA" id="ARBA00022692"/>
    </source>
</evidence>
<keyword evidence="2 5" id="KW-0812">Transmembrane</keyword>
<evidence type="ECO:0000259" key="6">
    <source>
        <dbReference type="PROSITE" id="PS50928"/>
    </source>
</evidence>
<comment type="similarity">
    <text evidence="5">Belongs to the binding-protein-dependent transport system permease family.</text>
</comment>
<accession>A0A317FG69</accession>
<dbReference type="CDD" id="cd06261">
    <property type="entry name" value="TM_PBP2"/>
    <property type="match status" value="1"/>
</dbReference>
<dbReference type="Proteomes" id="UP000245765">
    <property type="component" value="Unassembled WGS sequence"/>
</dbReference>
<feature type="transmembrane region" description="Helical" evidence="5">
    <location>
        <begin position="146"/>
        <end position="170"/>
    </location>
</feature>
<evidence type="ECO:0000256" key="3">
    <source>
        <dbReference type="ARBA" id="ARBA00022989"/>
    </source>
</evidence>
<keyword evidence="8" id="KW-1185">Reference proteome</keyword>
<evidence type="ECO:0000313" key="7">
    <source>
        <dbReference type="EMBL" id="PWS38061.1"/>
    </source>
</evidence>
<sequence length="282" mass="30599">MAPKPWVPYLLIAPAVLFLGALFLLPLVQTLVLSLQGEGGLSFANYARMLGDLNFADALRNTFLLTLVVVPVQIALALLMATMIARIGAGRDLVLWVWVIPLAISDLAAGLAWLAILQSTGYLNSVLFALGLLDGPTPWLTQETPVVLFIGIALAEIWRATAIVLVILVAGMQLIPKEFGEAAEVFGASPWQRFRRVTLPLLKPSIQSALILRTVLAFEVFAVVYALGGRNFPVLVGEAYVWQGENQNTGVAAAYAALIMLISMLATFVYLRVLRTPREQMA</sequence>
<keyword evidence="5" id="KW-0813">Transport</keyword>
<dbReference type="SUPFAM" id="SSF161098">
    <property type="entry name" value="MetI-like"/>
    <property type="match status" value="1"/>
</dbReference>
<dbReference type="EMBL" id="QGNA01000001">
    <property type="protein sequence ID" value="PWS38061.1"/>
    <property type="molecule type" value="Genomic_DNA"/>
</dbReference>
<dbReference type="OrthoDB" id="7915284at2"/>
<dbReference type="InterPro" id="IPR000515">
    <property type="entry name" value="MetI-like"/>
</dbReference>
<feature type="transmembrane region" description="Helical" evidence="5">
    <location>
        <begin position="93"/>
        <end position="116"/>
    </location>
</feature>
<evidence type="ECO:0000256" key="4">
    <source>
        <dbReference type="ARBA" id="ARBA00023136"/>
    </source>
</evidence>
<dbReference type="GO" id="GO:0005886">
    <property type="term" value="C:plasma membrane"/>
    <property type="evidence" value="ECO:0007669"/>
    <property type="project" value="UniProtKB-SubCell"/>
</dbReference>
<evidence type="ECO:0000256" key="5">
    <source>
        <dbReference type="RuleBase" id="RU363032"/>
    </source>
</evidence>
<keyword evidence="3 5" id="KW-1133">Transmembrane helix</keyword>
<dbReference type="GO" id="GO:0055085">
    <property type="term" value="P:transmembrane transport"/>
    <property type="evidence" value="ECO:0007669"/>
    <property type="project" value="InterPro"/>
</dbReference>
<dbReference type="AlphaFoldDB" id="A0A317FG69"/>
<dbReference type="PANTHER" id="PTHR43759">
    <property type="entry name" value="TREHALOSE TRANSPORT SYSTEM PERMEASE PROTEIN SUGA"/>
    <property type="match status" value="1"/>
</dbReference>
<organism evidence="7 8">
    <name type="scientific">Falsiroseomonas bella</name>
    <dbReference type="NCBI Taxonomy" id="2184016"/>
    <lineage>
        <taxon>Bacteria</taxon>
        <taxon>Pseudomonadati</taxon>
        <taxon>Pseudomonadota</taxon>
        <taxon>Alphaproteobacteria</taxon>
        <taxon>Acetobacterales</taxon>
        <taxon>Roseomonadaceae</taxon>
        <taxon>Falsiroseomonas</taxon>
    </lineage>
</organism>
<feature type="transmembrane region" description="Helical" evidence="5">
    <location>
        <begin position="58"/>
        <end position="81"/>
    </location>
</feature>
<evidence type="ECO:0000256" key="1">
    <source>
        <dbReference type="ARBA" id="ARBA00004651"/>
    </source>
</evidence>
<dbReference type="InterPro" id="IPR052730">
    <property type="entry name" value="Sugar_ABC_transporter"/>
</dbReference>
<feature type="transmembrane region" description="Helical" evidence="5">
    <location>
        <begin position="252"/>
        <end position="271"/>
    </location>
</feature>
<dbReference type="Pfam" id="PF00528">
    <property type="entry name" value="BPD_transp_1"/>
    <property type="match status" value="1"/>
</dbReference>
<protein>
    <submittedName>
        <fullName evidence="7">ABC transporter permease</fullName>
    </submittedName>
</protein>
<feature type="transmembrane region" description="Helical" evidence="5">
    <location>
        <begin position="210"/>
        <end position="232"/>
    </location>
</feature>
<comment type="subcellular location">
    <subcellularLocation>
        <location evidence="1 5">Cell membrane</location>
        <topology evidence="1 5">Multi-pass membrane protein</topology>
    </subcellularLocation>
</comment>
<dbReference type="PANTHER" id="PTHR43759:SF1">
    <property type="entry name" value="GLUCOSE IMPORT SYSTEM PERMEASE PROTEIN GLCT"/>
    <property type="match status" value="1"/>
</dbReference>
<proteinExistence type="inferred from homology"/>
<evidence type="ECO:0000313" key="8">
    <source>
        <dbReference type="Proteomes" id="UP000245765"/>
    </source>
</evidence>
<gene>
    <name evidence="7" type="ORF">DFH01_01780</name>
</gene>
<reference evidence="8" key="1">
    <citation type="submission" date="2018-05" db="EMBL/GenBank/DDBJ databases">
        <authorList>
            <person name="Du Z."/>
            <person name="Wang X."/>
        </authorList>
    </citation>
    <scope>NUCLEOTIDE SEQUENCE [LARGE SCALE GENOMIC DNA]</scope>
    <source>
        <strain evidence="8">CQN31</strain>
    </source>
</reference>
<dbReference type="Gene3D" id="1.10.3720.10">
    <property type="entry name" value="MetI-like"/>
    <property type="match status" value="1"/>
</dbReference>
<name>A0A317FG69_9PROT</name>
<dbReference type="PROSITE" id="PS50928">
    <property type="entry name" value="ABC_TM1"/>
    <property type="match status" value="1"/>
</dbReference>
<dbReference type="RefSeq" id="WP_109868683.1">
    <property type="nucleotide sequence ID" value="NZ_QGNA01000001.1"/>
</dbReference>
<keyword evidence="4 5" id="KW-0472">Membrane</keyword>
<dbReference type="InterPro" id="IPR035906">
    <property type="entry name" value="MetI-like_sf"/>
</dbReference>